<dbReference type="GO" id="GO:0016787">
    <property type="term" value="F:hydrolase activity"/>
    <property type="evidence" value="ECO:0007669"/>
    <property type="project" value="UniProtKB-UniRule"/>
</dbReference>
<evidence type="ECO:0000256" key="1">
    <source>
        <dbReference type="ARBA" id="ARBA00022741"/>
    </source>
</evidence>
<evidence type="ECO:0000256" key="3">
    <source>
        <dbReference type="ARBA" id="ARBA00022806"/>
    </source>
</evidence>
<dbReference type="InterPro" id="IPR000212">
    <property type="entry name" value="DNA_helicase_UvrD/REP"/>
</dbReference>
<dbReference type="GO" id="GO:0003677">
    <property type="term" value="F:DNA binding"/>
    <property type="evidence" value="ECO:0007669"/>
    <property type="project" value="InterPro"/>
</dbReference>
<keyword evidence="2 5" id="KW-0378">Hydrolase</keyword>
<keyword evidence="9" id="KW-1185">Reference proteome</keyword>
<accession>A0A7Y9E3Q6</accession>
<keyword evidence="3 5" id="KW-0347">Helicase</keyword>
<comment type="caution">
    <text evidence="8">The sequence shown here is derived from an EMBL/GenBank/DDBJ whole genome shotgun (WGS) entry which is preliminary data.</text>
</comment>
<feature type="domain" description="UvrD-like helicase ATP-binding" evidence="7">
    <location>
        <begin position="195"/>
        <end position="547"/>
    </location>
</feature>
<keyword evidence="4 5" id="KW-0067">ATP-binding</keyword>
<keyword evidence="6" id="KW-0175">Coiled coil</keyword>
<evidence type="ECO:0000259" key="7">
    <source>
        <dbReference type="PROSITE" id="PS51198"/>
    </source>
</evidence>
<evidence type="ECO:0000256" key="6">
    <source>
        <dbReference type="SAM" id="Coils"/>
    </source>
</evidence>
<evidence type="ECO:0000256" key="2">
    <source>
        <dbReference type="ARBA" id="ARBA00022801"/>
    </source>
</evidence>
<dbReference type="PANTHER" id="PTHR11070:SF45">
    <property type="entry name" value="DNA 3'-5' HELICASE"/>
    <property type="match status" value="1"/>
</dbReference>
<dbReference type="PANTHER" id="PTHR11070">
    <property type="entry name" value="UVRD / RECB / PCRA DNA HELICASE FAMILY MEMBER"/>
    <property type="match status" value="1"/>
</dbReference>
<dbReference type="RefSeq" id="WP_343051944.1">
    <property type="nucleotide sequence ID" value="NZ_JACCBG010000001.1"/>
</dbReference>
<dbReference type="AlphaFoldDB" id="A0A7Y9E3Q6"/>
<dbReference type="GO" id="GO:0005829">
    <property type="term" value="C:cytosol"/>
    <property type="evidence" value="ECO:0007669"/>
    <property type="project" value="TreeGrafter"/>
</dbReference>
<dbReference type="GO" id="GO:0005524">
    <property type="term" value="F:ATP binding"/>
    <property type="evidence" value="ECO:0007669"/>
    <property type="project" value="UniProtKB-UniRule"/>
</dbReference>
<organism evidence="8 9">
    <name type="scientific">Nocardioides panaciterrulae</name>
    <dbReference type="NCBI Taxonomy" id="661492"/>
    <lineage>
        <taxon>Bacteria</taxon>
        <taxon>Bacillati</taxon>
        <taxon>Actinomycetota</taxon>
        <taxon>Actinomycetes</taxon>
        <taxon>Propionibacteriales</taxon>
        <taxon>Nocardioidaceae</taxon>
        <taxon>Nocardioides</taxon>
    </lineage>
</organism>
<dbReference type="EMBL" id="JACCBG010000001">
    <property type="protein sequence ID" value="NYD40661.1"/>
    <property type="molecule type" value="Genomic_DNA"/>
</dbReference>
<evidence type="ECO:0000256" key="4">
    <source>
        <dbReference type="ARBA" id="ARBA00022840"/>
    </source>
</evidence>
<evidence type="ECO:0000313" key="9">
    <source>
        <dbReference type="Proteomes" id="UP000535511"/>
    </source>
</evidence>
<dbReference type="SUPFAM" id="SSF52540">
    <property type="entry name" value="P-loop containing nucleoside triphosphate hydrolases"/>
    <property type="match status" value="1"/>
</dbReference>
<dbReference type="PROSITE" id="PS51198">
    <property type="entry name" value="UVRD_HELICASE_ATP_BIND"/>
    <property type="match status" value="1"/>
</dbReference>
<dbReference type="Proteomes" id="UP000535511">
    <property type="component" value="Unassembled WGS sequence"/>
</dbReference>
<dbReference type="Gene3D" id="3.40.50.300">
    <property type="entry name" value="P-loop containing nucleotide triphosphate hydrolases"/>
    <property type="match status" value="2"/>
</dbReference>
<reference evidence="8 9" key="1">
    <citation type="submission" date="2020-07" db="EMBL/GenBank/DDBJ databases">
        <title>Sequencing the genomes of 1000 actinobacteria strains.</title>
        <authorList>
            <person name="Klenk H.-P."/>
        </authorList>
    </citation>
    <scope>NUCLEOTIDE SEQUENCE [LARGE SCALE GENOMIC DNA]</scope>
    <source>
        <strain evidence="8 9">DSM 21350</strain>
    </source>
</reference>
<feature type="binding site" evidence="5">
    <location>
        <begin position="216"/>
        <end position="223"/>
    </location>
    <ligand>
        <name>ATP</name>
        <dbReference type="ChEBI" id="CHEBI:30616"/>
    </ligand>
</feature>
<proteinExistence type="predicted"/>
<dbReference type="Pfam" id="PF13245">
    <property type="entry name" value="AAA_19"/>
    <property type="match status" value="1"/>
</dbReference>
<name>A0A7Y9E3Q6_9ACTN</name>
<evidence type="ECO:0000256" key="5">
    <source>
        <dbReference type="PROSITE-ProRule" id="PRU00560"/>
    </source>
</evidence>
<evidence type="ECO:0000313" key="8">
    <source>
        <dbReference type="EMBL" id="NYD40661.1"/>
    </source>
</evidence>
<sequence length="716" mass="77393">MPPAQSATDHPPDPELAAEQEHLAESRRQLARMRERTAALDAAAAGDWVSREYLESAFALRMKQLADDPGVPLFFGRLDTAAGPDGPDGPAGESWHIGRRHVSGPDGEPLVIDWRAPVSLPFYRASRTEPMGVARRRRYGFQHGRLTAFEDEDLAAGDRAGQAGQGGQGHGGHSAILESEIERPRVGPMRDIVATIQPEQDVIVRAELSRSVCVQGAPGTGKTAVGLHRAAYLLYVHREQLTRQGVLVVGPNASFLRYIRDVLPALGEIDATQSTIEELVARSLREQNPRWQIRGEDSAAVATLKGDARMAEVLRRALWSHLQAPDEALVVPRGARRWRVPAYEVEEVVASLRERGVRYGAARAMVPQSLAHRVLVKMELAGDSPDDRVQDAVARSKPVKDYAKVLWPVVEPARLVWRLLSEPALLAAAADGLLTVEEQERLRWERPAKSPAATRWSLADAVLVDEAADLVERTASMAHIVADEAQDLSPMMLRALARRSSTGSLTVLGDLAQATTPWATRSWAEALAHLGKPDAHVEQLTRGFRVPGEVIEYAARLLPHIAPDLEPPTSVRRTRGELSVRAAGEDPAALVDAVRAAVRDAVAREGSVGLIAPDAAVGGLAAALEEAGFGFALLGDEPEDERLTEFDAQLDLVPASLAKGLEFDHVVLAEPAGIVAGEPDRVTGLRRLYVCLTRAVTSLVVVHSEPMPPELGTPGP</sequence>
<gene>
    <name evidence="8" type="ORF">BJZ21_000744</name>
</gene>
<dbReference type="GO" id="GO:0000725">
    <property type="term" value="P:recombinational repair"/>
    <property type="evidence" value="ECO:0007669"/>
    <property type="project" value="TreeGrafter"/>
</dbReference>
<protein>
    <submittedName>
        <fullName evidence="8">DNA helicase IV</fullName>
    </submittedName>
</protein>
<dbReference type="InterPro" id="IPR014016">
    <property type="entry name" value="UvrD-like_ATP-bd"/>
</dbReference>
<dbReference type="InterPro" id="IPR027417">
    <property type="entry name" value="P-loop_NTPase"/>
</dbReference>
<keyword evidence="1 5" id="KW-0547">Nucleotide-binding</keyword>
<feature type="coiled-coil region" evidence="6">
    <location>
        <begin position="16"/>
        <end position="43"/>
    </location>
</feature>
<dbReference type="GO" id="GO:0043138">
    <property type="term" value="F:3'-5' DNA helicase activity"/>
    <property type="evidence" value="ECO:0007669"/>
    <property type="project" value="TreeGrafter"/>
</dbReference>